<reference evidence="2 3" key="1">
    <citation type="journal article" date="2004" name="Science">
        <title>The genome of the diatom Thalassiosira pseudonana: ecology, evolution, and metabolism.</title>
        <authorList>
            <person name="Armbrust E.V."/>
            <person name="Berges J.A."/>
            <person name="Bowler C."/>
            <person name="Green B.R."/>
            <person name="Martinez D."/>
            <person name="Putnam N.H."/>
            <person name="Zhou S."/>
            <person name="Allen A.E."/>
            <person name="Apt K.E."/>
            <person name="Bechner M."/>
            <person name="Brzezinski M.A."/>
            <person name="Chaal B.K."/>
            <person name="Chiovitti A."/>
            <person name="Davis A.K."/>
            <person name="Demarest M.S."/>
            <person name="Detter J.C."/>
            <person name="Glavina T."/>
            <person name="Goodstein D."/>
            <person name="Hadi M.Z."/>
            <person name="Hellsten U."/>
            <person name="Hildebrand M."/>
            <person name="Jenkins B.D."/>
            <person name="Jurka J."/>
            <person name="Kapitonov V.V."/>
            <person name="Kroger N."/>
            <person name="Lau W.W."/>
            <person name="Lane T.W."/>
            <person name="Larimer F.W."/>
            <person name="Lippmeier J.C."/>
            <person name="Lucas S."/>
            <person name="Medina M."/>
            <person name="Montsant A."/>
            <person name="Obornik M."/>
            <person name="Parker M.S."/>
            <person name="Palenik B."/>
            <person name="Pazour G.J."/>
            <person name="Richardson P.M."/>
            <person name="Rynearson T.A."/>
            <person name="Saito M.A."/>
            <person name="Schwartz D.C."/>
            <person name="Thamatrakoln K."/>
            <person name="Valentin K."/>
            <person name="Vardi A."/>
            <person name="Wilkerson F.P."/>
            <person name="Rokhsar D.S."/>
        </authorList>
    </citation>
    <scope>NUCLEOTIDE SEQUENCE [LARGE SCALE GENOMIC DNA]</scope>
    <source>
        <strain evidence="2 3">CCMP1335</strain>
    </source>
</reference>
<dbReference type="STRING" id="35128.B8CCR2"/>
<dbReference type="GeneID" id="7451575"/>
<dbReference type="PANTHER" id="PTHR12277:SF81">
    <property type="entry name" value="PROTEIN ABHD13"/>
    <property type="match status" value="1"/>
</dbReference>
<dbReference type="InterPro" id="IPR000073">
    <property type="entry name" value="AB_hydrolase_1"/>
</dbReference>
<dbReference type="Gene3D" id="3.40.50.1820">
    <property type="entry name" value="alpha/beta hydrolase"/>
    <property type="match status" value="1"/>
</dbReference>
<dbReference type="HOGENOM" id="CLU_029375_5_2_1"/>
<evidence type="ECO:0000313" key="2">
    <source>
        <dbReference type="EMBL" id="EED88822.1"/>
    </source>
</evidence>
<dbReference type="RefSeq" id="XP_002293813.1">
    <property type="nucleotide sequence ID" value="XM_002293777.1"/>
</dbReference>
<feature type="non-terminal residue" evidence="2">
    <location>
        <position position="1"/>
    </location>
</feature>
<dbReference type="EMBL" id="CM000649">
    <property type="protein sequence ID" value="EED88822.1"/>
    <property type="molecule type" value="Genomic_DNA"/>
</dbReference>
<feature type="non-terminal residue" evidence="2">
    <location>
        <position position="200"/>
    </location>
</feature>
<evidence type="ECO:0000313" key="3">
    <source>
        <dbReference type="Proteomes" id="UP000001449"/>
    </source>
</evidence>
<organism evidence="2 3">
    <name type="scientific">Thalassiosira pseudonana</name>
    <name type="common">Marine diatom</name>
    <name type="synonym">Cyclotella nana</name>
    <dbReference type="NCBI Taxonomy" id="35128"/>
    <lineage>
        <taxon>Eukaryota</taxon>
        <taxon>Sar</taxon>
        <taxon>Stramenopiles</taxon>
        <taxon>Ochrophyta</taxon>
        <taxon>Bacillariophyta</taxon>
        <taxon>Coscinodiscophyceae</taxon>
        <taxon>Thalassiosirophycidae</taxon>
        <taxon>Thalassiosirales</taxon>
        <taxon>Thalassiosiraceae</taxon>
        <taxon>Thalassiosira</taxon>
    </lineage>
</organism>
<proteinExistence type="predicted"/>
<dbReference type="Pfam" id="PF00561">
    <property type="entry name" value="Abhydrolase_1"/>
    <property type="match status" value="1"/>
</dbReference>
<feature type="domain" description="AB hydrolase-1" evidence="1">
    <location>
        <begin position="22"/>
        <end position="122"/>
    </location>
</feature>
<dbReference type="InterPro" id="IPR029058">
    <property type="entry name" value="AB_hydrolase_fold"/>
</dbReference>
<dbReference type="SUPFAM" id="SSF53474">
    <property type="entry name" value="alpha/beta-Hydrolases"/>
    <property type="match status" value="1"/>
</dbReference>
<dbReference type="OMA" id="RANKISC"/>
<dbReference type="eggNOG" id="KOG1552">
    <property type="taxonomic scope" value="Eukaryota"/>
</dbReference>
<dbReference type="KEGG" id="tps:THAPSDRAFT_37302"/>
<gene>
    <name evidence="2" type="ORF">THAPSDRAFT_37302</name>
</gene>
<dbReference type="AlphaFoldDB" id="B8CCR2"/>
<accession>B8CCR2</accession>
<protein>
    <recommendedName>
        <fullName evidence="1">AB hydrolase-1 domain-containing protein</fullName>
    </recommendedName>
</protein>
<keyword evidence="3" id="KW-1185">Reference proteome</keyword>
<dbReference type="PANTHER" id="PTHR12277">
    <property type="entry name" value="ALPHA/BETA HYDROLASE DOMAIN-CONTAINING PROTEIN"/>
    <property type="match status" value="1"/>
</dbReference>
<dbReference type="PaxDb" id="35128-Thaps37302"/>
<name>B8CCR2_THAPS</name>
<evidence type="ECO:0000259" key="1">
    <source>
        <dbReference type="Pfam" id="PF00561"/>
    </source>
</evidence>
<dbReference type="InParanoid" id="B8CCR2"/>
<reference evidence="2 3" key="2">
    <citation type="journal article" date="2008" name="Nature">
        <title>The Phaeodactylum genome reveals the evolutionary history of diatom genomes.</title>
        <authorList>
            <person name="Bowler C."/>
            <person name="Allen A.E."/>
            <person name="Badger J.H."/>
            <person name="Grimwood J."/>
            <person name="Jabbari K."/>
            <person name="Kuo A."/>
            <person name="Maheswari U."/>
            <person name="Martens C."/>
            <person name="Maumus F."/>
            <person name="Otillar R.P."/>
            <person name="Rayko E."/>
            <person name="Salamov A."/>
            <person name="Vandepoele K."/>
            <person name="Beszteri B."/>
            <person name="Gruber A."/>
            <person name="Heijde M."/>
            <person name="Katinka M."/>
            <person name="Mock T."/>
            <person name="Valentin K."/>
            <person name="Verret F."/>
            <person name="Berges J.A."/>
            <person name="Brownlee C."/>
            <person name="Cadoret J.P."/>
            <person name="Chiovitti A."/>
            <person name="Choi C.J."/>
            <person name="Coesel S."/>
            <person name="De Martino A."/>
            <person name="Detter J.C."/>
            <person name="Durkin C."/>
            <person name="Falciatore A."/>
            <person name="Fournet J."/>
            <person name="Haruta M."/>
            <person name="Huysman M.J."/>
            <person name="Jenkins B.D."/>
            <person name="Jiroutova K."/>
            <person name="Jorgensen R.E."/>
            <person name="Joubert Y."/>
            <person name="Kaplan A."/>
            <person name="Kroger N."/>
            <person name="Kroth P.G."/>
            <person name="La Roche J."/>
            <person name="Lindquist E."/>
            <person name="Lommer M."/>
            <person name="Martin-Jezequel V."/>
            <person name="Lopez P.J."/>
            <person name="Lucas S."/>
            <person name="Mangogna M."/>
            <person name="McGinnis K."/>
            <person name="Medlin L.K."/>
            <person name="Montsant A."/>
            <person name="Oudot-Le Secq M.P."/>
            <person name="Napoli C."/>
            <person name="Obornik M."/>
            <person name="Parker M.S."/>
            <person name="Petit J.L."/>
            <person name="Porcel B.M."/>
            <person name="Poulsen N."/>
            <person name="Robison M."/>
            <person name="Rychlewski L."/>
            <person name="Rynearson T.A."/>
            <person name="Schmutz J."/>
            <person name="Shapiro H."/>
            <person name="Siaut M."/>
            <person name="Stanley M."/>
            <person name="Sussman M.R."/>
            <person name="Taylor A.R."/>
            <person name="Vardi A."/>
            <person name="von Dassow P."/>
            <person name="Vyverman W."/>
            <person name="Willis A."/>
            <person name="Wyrwicz L.S."/>
            <person name="Rokhsar D.S."/>
            <person name="Weissenbach J."/>
            <person name="Armbrust E.V."/>
            <person name="Green B.R."/>
            <person name="Van de Peer Y."/>
            <person name="Grigoriev I.V."/>
        </authorList>
    </citation>
    <scope>NUCLEOTIDE SEQUENCE [LARGE SCALE GENOMIC DNA]</scope>
    <source>
        <strain evidence="2 3">CCMP1335</strain>
    </source>
</reference>
<dbReference type="Proteomes" id="UP000001449">
    <property type="component" value="Chromosome 14"/>
</dbReference>
<sequence length="200" mass="22593">SVRKGNCKIPAFFVRRKGAQHTLLFSHGNAEDLGMMYKRMKDLALVLCVNIMAYDYTGQGPSENMIYRNIEAAYKYLREQRNIPASSIILYGRSLGSGPSCYLAAKTTKMGEPVGGLILHSPFLSVYKVVADVWGMDVRGDMFNNEKRAKFIRCPTLIIHGKLDEVVPFWHAPRLLNAIPPEFRAQPFYVDDLGHNHIES</sequence>